<dbReference type="Proteomes" id="UP000266091">
    <property type="component" value="Unassembled WGS sequence"/>
</dbReference>
<comment type="caution">
    <text evidence="8">The sequence shown here is derived from an EMBL/GenBank/DDBJ whole genome shotgun (WGS) entry which is preliminary data.</text>
</comment>
<keyword evidence="9" id="KW-1185">Reference proteome</keyword>
<dbReference type="PIRSF" id="PIRSF006324">
    <property type="entry name" value="LeuE"/>
    <property type="match status" value="1"/>
</dbReference>
<keyword evidence="4 7" id="KW-0812">Transmembrane</keyword>
<feature type="transmembrane region" description="Helical" evidence="7">
    <location>
        <begin position="191"/>
        <end position="209"/>
    </location>
</feature>
<comment type="similarity">
    <text evidence="2">Belongs to the Rht family.</text>
</comment>
<feature type="transmembrane region" description="Helical" evidence="7">
    <location>
        <begin position="6"/>
        <end position="29"/>
    </location>
</feature>
<keyword evidence="5 7" id="KW-1133">Transmembrane helix</keyword>
<dbReference type="EMBL" id="BGZJ01000001">
    <property type="protein sequence ID" value="GBO94080.1"/>
    <property type="molecule type" value="Genomic_DNA"/>
</dbReference>
<feature type="transmembrane region" description="Helical" evidence="7">
    <location>
        <begin position="145"/>
        <end position="170"/>
    </location>
</feature>
<dbReference type="GO" id="GO:0005886">
    <property type="term" value="C:plasma membrane"/>
    <property type="evidence" value="ECO:0007669"/>
    <property type="project" value="UniProtKB-SubCell"/>
</dbReference>
<feature type="transmembrane region" description="Helical" evidence="7">
    <location>
        <begin position="72"/>
        <end position="89"/>
    </location>
</feature>
<protein>
    <submittedName>
        <fullName evidence="8">Threonine transporter RhtB</fullName>
    </submittedName>
</protein>
<dbReference type="PANTHER" id="PTHR30086:SF14">
    <property type="entry name" value="HOMOSERINE_HOMOSERINE LACTONE EFFLUX PROTEIN"/>
    <property type="match status" value="1"/>
</dbReference>
<dbReference type="InterPro" id="IPR001123">
    <property type="entry name" value="LeuE-type"/>
</dbReference>
<evidence type="ECO:0000256" key="7">
    <source>
        <dbReference type="SAM" id="Phobius"/>
    </source>
</evidence>
<accession>A0A401LMP6</accession>
<dbReference type="RefSeq" id="WP_116270343.1">
    <property type="nucleotide sequence ID" value="NZ_BGZJ01000001.1"/>
</dbReference>
<evidence type="ECO:0000256" key="2">
    <source>
        <dbReference type="ARBA" id="ARBA00007928"/>
    </source>
</evidence>
<evidence type="ECO:0000313" key="8">
    <source>
        <dbReference type="EMBL" id="GBO94080.1"/>
    </source>
</evidence>
<organism evidence="8 9">
    <name type="scientific">Mesosutterella multiformis</name>
    <dbReference type="NCBI Taxonomy" id="2259133"/>
    <lineage>
        <taxon>Bacteria</taxon>
        <taxon>Pseudomonadati</taxon>
        <taxon>Pseudomonadota</taxon>
        <taxon>Betaproteobacteria</taxon>
        <taxon>Burkholderiales</taxon>
        <taxon>Sutterellaceae</taxon>
        <taxon>Mesosutterella</taxon>
    </lineage>
</organism>
<evidence type="ECO:0000313" key="9">
    <source>
        <dbReference type="Proteomes" id="UP000266091"/>
    </source>
</evidence>
<proteinExistence type="inferred from homology"/>
<dbReference type="GO" id="GO:0042970">
    <property type="term" value="F:homoserine transmembrane transporter activity"/>
    <property type="evidence" value="ECO:0007669"/>
    <property type="project" value="TreeGrafter"/>
</dbReference>
<feature type="transmembrane region" description="Helical" evidence="7">
    <location>
        <begin position="41"/>
        <end position="66"/>
    </location>
</feature>
<dbReference type="OrthoDB" id="9804822at2"/>
<dbReference type="PANTHER" id="PTHR30086">
    <property type="entry name" value="ARGININE EXPORTER PROTEIN ARGO"/>
    <property type="match status" value="1"/>
</dbReference>
<gene>
    <name evidence="8" type="ORF">MESMUL_14340</name>
</gene>
<feature type="transmembrane region" description="Helical" evidence="7">
    <location>
        <begin position="118"/>
        <end position="139"/>
    </location>
</feature>
<keyword evidence="3" id="KW-1003">Cell membrane</keyword>
<dbReference type="AlphaFoldDB" id="A0A388SF70"/>
<keyword evidence="6 7" id="KW-0472">Membrane</keyword>
<name>A0A388SF70_9BURK</name>
<comment type="subcellular location">
    <subcellularLocation>
        <location evidence="1">Cell membrane</location>
        <topology evidence="1">Multi-pass membrane protein</topology>
    </subcellularLocation>
</comment>
<reference evidence="8 9" key="1">
    <citation type="journal article" date="2018" name="Int. J. Syst. Evol. Microbiol.">
        <title>Mesosutterella multiformis gen. nov., sp. nov., a member of the family Sutterellaceae and Sutterella megalosphaeroides sp. nov., isolated from human faeces.</title>
        <authorList>
            <person name="Sakamoto M."/>
            <person name="Ikeyama N."/>
            <person name="Kunihiro T."/>
            <person name="Iino T."/>
            <person name="Yuki M."/>
            <person name="Ohkuma M."/>
        </authorList>
    </citation>
    <scope>NUCLEOTIDE SEQUENCE [LARGE SCALE GENOMIC DNA]</scope>
    <source>
        <strain evidence="8 9">4NBBH2</strain>
    </source>
</reference>
<evidence type="ECO:0000256" key="5">
    <source>
        <dbReference type="ARBA" id="ARBA00022989"/>
    </source>
</evidence>
<evidence type="ECO:0000256" key="4">
    <source>
        <dbReference type="ARBA" id="ARBA00022692"/>
    </source>
</evidence>
<dbReference type="Pfam" id="PF01810">
    <property type="entry name" value="LysE"/>
    <property type="match status" value="1"/>
</dbReference>
<sequence>MLNLSLFSMFIVISLANIFAPGAGVVYAITTGIQGGLRGNFWCRVGLAVGILVLMTASVSGLGVIVANSPTIFTVLRFIGIAYLIYLGIKAWRAPATSLIADGAIPAHNGRRQFAEAFMLQITNPQPLVFFISLLPQFIDQKLAYIPQVVIMTIVYSFLVFAVMTIYTFAVARARTFFKSPQASLILRRTSAVFFFIIAALVIVTMIRGV</sequence>
<accession>A0A388SF70</accession>
<evidence type="ECO:0000256" key="3">
    <source>
        <dbReference type="ARBA" id="ARBA00022475"/>
    </source>
</evidence>
<evidence type="ECO:0000256" key="1">
    <source>
        <dbReference type="ARBA" id="ARBA00004651"/>
    </source>
</evidence>
<evidence type="ECO:0000256" key="6">
    <source>
        <dbReference type="ARBA" id="ARBA00023136"/>
    </source>
</evidence>